<dbReference type="InterPro" id="IPR036928">
    <property type="entry name" value="AS_sf"/>
</dbReference>
<sequence length="810" mass="86351">MFLCVCCYILATNSSKLNIPIFSSLPLIILAVYSSGSPATESREFSVKEATIEDLQLAFKQNQLTSRQLVEMYIREIGRLNPLLRGVIEVNPDAINQADKADQERKAKAPRSQLGLHGIPILVKDNIATKDKMNTTAGSFALLGSVVPQDAFVVTKLLEAGAIILGKASMSEWAHFRTFKSPNGWCARTGQGKNPYVLSADPCGSSSGSAISVAANMVAVSLGTDTDASILCPSGSNSVVGIKPTVGLISRDGVIPVSPRLDTVGPISKTVADTVYVLDAIVGFDAKDEATREASKYIPPGGYKQFLKPHGLQGKRLGIVRNLGSNFTISSEVTEAFEHHVRTLRQQGAILLDNFEINNLEAILNSIANGETLAILAAEFKQALNAYLQELVTSPVRSLADVIAFNKMFPELNCKAWAAKYHSCSFALLGSVVARDAGVVMKLRKAGAIIMGKASLSEWADFRSLQAPMVSVLENPYVLSADPCGSSSGPAISVAANLVAVSLGTETDGSILCPSSSNSVVGIKPTVGLTSRAGVIPVSPRQDTIGPICRTVADAVYVLDAVAGVDYKDPATKAAPYYIPYGGYKQFLKLYGLKGKRLGIVRNPFFNFDKGSALTQAFNYHLQTLRQQGAVLVDYLEIANIDVILNATASGEATALVAEFKLALNAYVKELVASPVRSLAEVIAFNEKFSDIEKIEEFGQDIFLAAQATNGIGNTEKAALLNLAKLSRDGFEKAMTVNKLDALVTPRSDIAPVLAIGGFPGINVPAGYDTEGVPFGINFGGLRGTEPKLIEIAYGFEQATMIRKPPSFQP</sequence>
<dbReference type="Pfam" id="PF01425">
    <property type="entry name" value="Amidase"/>
    <property type="match status" value="2"/>
</dbReference>
<dbReference type="InterPro" id="IPR023631">
    <property type="entry name" value="Amidase_dom"/>
</dbReference>
<dbReference type="Gene3D" id="3.90.1300.10">
    <property type="entry name" value="Amidase signature (AS) domain"/>
    <property type="match status" value="2"/>
</dbReference>
<dbReference type="SUPFAM" id="SSF75304">
    <property type="entry name" value="Amidase signature (AS) enzymes"/>
    <property type="match status" value="2"/>
</dbReference>
<dbReference type="AlphaFoldDB" id="A0A2H5QRC3"/>
<proteinExistence type="predicted"/>
<dbReference type="STRING" id="55188.A0A2H5QRC3"/>
<dbReference type="EMBL" id="BDQV01000663">
    <property type="protein sequence ID" value="GAY67149.1"/>
    <property type="molecule type" value="Genomic_DNA"/>
</dbReference>
<evidence type="ECO:0000259" key="1">
    <source>
        <dbReference type="Pfam" id="PF01425"/>
    </source>
</evidence>
<comment type="caution">
    <text evidence="2">The sequence shown here is derived from an EMBL/GenBank/DDBJ whole genome shotgun (WGS) entry which is preliminary data.</text>
</comment>
<name>A0A2H5QRC3_CITUN</name>
<dbReference type="Proteomes" id="UP000236630">
    <property type="component" value="Unassembled WGS sequence"/>
</dbReference>
<organism evidence="2 3">
    <name type="scientific">Citrus unshiu</name>
    <name type="common">Satsuma mandarin</name>
    <name type="synonym">Citrus nobilis var. unshiu</name>
    <dbReference type="NCBI Taxonomy" id="55188"/>
    <lineage>
        <taxon>Eukaryota</taxon>
        <taxon>Viridiplantae</taxon>
        <taxon>Streptophyta</taxon>
        <taxon>Embryophyta</taxon>
        <taxon>Tracheophyta</taxon>
        <taxon>Spermatophyta</taxon>
        <taxon>Magnoliopsida</taxon>
        <taxon>eudicotyledons</taxon>
        <taxon>Gunneridae</taxon>
        <taxon>Pentapetalae</taxon>
        <taxon>rosids</taxon>
        <taxon>malvids</taxon>
        <taxon>Sapindales</taxon>
        <taxon>Rutaceae</taxon>
        <taxon>Aurantioideae</taxon>
        <taxon>Citrus</taxon>
    </lineage>
</organism>
<protein>
    <recommendedName>
        <fullName evidence="1">Amidase domain-containing protein</fullName>
    </recommendedName>
</protein>
<evidence type="ECO:0000313" key="2">
    <source>
        <dbReference type="EMBL" id="GAY67149.1"/>
    </source>
</evidence>
<gene>
    <name evidence="2" type="ORF">CUMW_254270</name>
</gene>
<reference evidence="2 3" key="1">
    <citation type="journal article" date="2017" name="Front. Genet.">
        <title>Draft sequencing of the heterozygous diploid genome of Satsuma (Citrus unshiu Marc.) using a hybrid assembly approach.</title>
        <authorList>
            <person name="Shimizu T."/>
            <person name="Tanizawa Y."/>
            <person name="Mochizuki T."/>
            <person name="Nagasaki H."/>
            <person name="Yoshioka T."/>
            <person name="Toyoda A."/>
            <person name="Fujiyama A."/>
            <person name="Kaminuma E."/>
            <person name="Nakamura Y."/>
        </authorList>
    </citation>
    <scope>NUCLEOTIDE SEQUENCE [LARGE SCALE GENOMIC DNA]</scope>
    <source>
        <strain evidence="3">cv. Miyagawa wase</strain>
    </source>
</reference>
<feature type="domain" description="Amidase" evidence="1">
    <location>
        <begin position="425"/>
        <end position="753"/>
    </location>
</feature>
<feature type="domain" description="Amidase" evidence="1">
    <location>
        <begin position="69"/>
        <end position="397"/>
    </location>
</feature>
<dbReference type="PANTHER" id="PTHR42678">
    <property type="entry name" value="AMIDASE"/>
    <property type="match status" value="1"/>
</dbReference>
<keyword evidence="3" id="KW-1185">Reference proteome</keyword>
<accession>A0A2H5QRC3</accession>
<dbReference type="PANTHER" id="PTHR42678:SF40">
    <property type="entry name" value="AMIDASE DOMAIN-CONTAINING PROTEIN"/>
    <property type="match status" value="1"/>
</dbReference>
<evidence type="ECO:0000313" key="3">
    <source>
        <dbReference type="Proteomes" id="UP000236630"/>
    </source>
</evidence>